<accession>A0ACC1YZQ3</accession>
<proteinExistence type="predicted"/>
<keyword evidence="2" id="KW-1185">Reference proteome</keyword>
<evidence type="ECO:0000313" key="2">
    <source>
        <dbReference type="Proteomes" id="UP001164539"/>
    </source>
</evidence>
<dbReference type="Proteomes" id="UP001164539">
    <property type="component" value="Chromosome 1"/>
</dbReference>
<protein>
    <submittedName>
        <fullName evidence="1">Tyrosyl-DNA phosphodiesterase 1</fullName>
    </submittedName>
</protein>
<reference evidence="1 2" key="1">
    <citation type="journal article" date="2023" name="Science">
        <title>Complex scaffold remodeling in plant triterpene biosynthesis.</title>
        <authorList>
            <person name="De La Pena R."/>
            <person name="Hodgson H."/>
            <person name="Liu J.C."/>
            <person name="Stephenson M.J."/>
            <person name="Martin A.C."/>
            <person name="Owen C."/>
            <person name="Harkess A."/>
            <person name="Leebens-Mack J."/>
            <person name="Jimenez L.E."/>
            <person name="Osbourn A."/>
            <person name="Sattely E.S."/>
        </authorList>
    </citation>
    <scope>NUCLEOTIDE SEQUENCE [LARGE SCALE GENOMIC DNA]</scope>
    <source>
        <strain evidence="2">cv. JPN11</strain>
        <tissue evidence="1">Leaf</tissue>
    </source>
</reference>
<dbReference type="EMBL" id="CM051394">
    <property type="protein sequence ID" value="KAJ4728926.1"/>
    <property type="molecule type" value="Genomic_DNA"/>
</dbReference>
<gene>
    <name evidence="1" type="ORF">OWV82_001784</name>
</gene>
<sequence length="1128" mass="126357">MNDSDLFVNITNNNKRTGEIHLASSIPSPRKKSKIVVKTAILRLQNFHLPLTSAVTGSSLDLLTLEPDRPYTIGRDSRKCEFVFSDSHVSKRHCQILFDSIERKIYILDGVFLLPDFSCVVNEFRKNRLLYRDKLLEEEKEEVSRVRASLNGVFVNGVRVQKGMVGELNAGDEVLLVCRNESWCRFRIQIGFVILGIVFKEEIVSRSNEVALERPQLGGTMALSGHSQGSASSGRRNKRVFALRENDVWNQDCDSSRLKCHDLIGRARFLLSQCRNILNSNDPVSRIRHCAISDSGDLKVNTVDKISGQEQKPCDKSTCMVQSGLLTFGDERIVALEAECDLVNSRAHNDHLFHKDSVGDPDKNAIAEDKSKRFSLNSVGRENATQFNRMDKRKSWGSSRLPPGKKFYLNRLEFMDFTSSNHNVISLPELLCPVESISRIFIATFTSDILWFMSYCEIPCHLPMTIACHNTERCWSSSTEKRTSVPYPDFPNLVVVFPPFPESVAFGENHQKQGIACHHPKLFVVQREDSIRVIVTSANLVAKQWNGVTNTIWWQDFPRRSVPDYLPLFVQTSIEEINQDSRSDFAAQLASFMASLVVDVPSQAHWIVELTKYDFSSATGHLIASVPGIHSYRNPNLSEFTNSKILDHVASRSSGGKLLGSVEASVVGMSHLFRTSADSNGAQIKKLAAFLGKSCESAYAMLEVVLKRNTNVPADLNAVSVLVPNPNELSDGDCVQLGFLPRNIAKWVSPLWDIGFFRFSGFISRDEVLAAALGGINRKVQLILHVSQGSKFSDISRKMQTEHVVALSSLIASIQRCRGLWRLQEVLGQYKWPELEESDFVYSSSSIGSSISAQFLAAFAAAAGKKSMRFFDSEESDPEWGCWSASQELRSPSIRIIFPTIERVKNACEGILPSKRILCFSEKTWQRLRTVDILHDAIPHPHDRLGHPMHVKVARRRFQSRTDASSSGWIYCGSHNFSAAAWGRPISNPSGKKANGSEKANSSSSLRLHICNYELGIVFVFPPTESKGSTRNNSNNMDDVMLPFVVPAPKYGPKDRPATAKAMREALAELTDEQKLKLVEPAITEEMMEEISDEEEEVEATDYVAQEKEDEKAYAEMLWSQVDSSQSC</sequence>
<evidence type="ECO:0000313" key="1">
    <source>
        <dbReference type="EMBL" id="KAJ4728926.1"/>
    </source>
</evidence>
<comment type="caution">
    <text evidence="1">The sequence shown here is derived from an EMBL/GenBank/DDBJ whole genome shotgun (WGS) entry which is preliminary data.</text>
</comment>
<name>A0ACC1YZQ3_MELAZ</name>
<organism evidence="1 2">
    <name type="scientific">Melia azedarach</name>
    <name type="common">Chinaberry tree</name>
    <dbReference type="NCBI Taxonomy" id="155640"/>
    <lineage>
        <taxon>Eukaryota</taxon>
        <taxon>Viridiplantae</taxon>
        <taxon>Streptophyta</taxon>
        <taxon>Embryophyta</taxon>
        <taxon>Tracheophyta</taxon>
        <taxon>Spermatophyta</taxon>
        <taxon>Magnoliopsida</taxon>
        <taxon>eudicotyledons</taxon>
        <taxon>Gunneridae</taxon>
        <taxon>Pentapetalae</taxon>
        <taxon>rosids</taxon>
        <taxon>malvids</taxon>
        <taxon>Sapindales</taxon>
        <taxon>Meliaceae</taxon>
        <taxon>Melia</taxon>
    </lineage>
</organism>